<proteinExistence type="predicted"/>
<evidence type="ECO:0000313" key="1">
    <source>
        <dbReference type="EMBL" id="MDC0672369.1"/>
    </source>
</evidence>
<accession>A0ABT5BDZ2</accession>
<name>A0ABT5BDZ2_9BACT</name>
<protein>
    <submittedName>
        <fullName evidence="1">Uncharacterized protein</fullName>
    </submittedName>
</protein>
<dbReference type="EMBL" id="JAQNDN010000019">
    <property type="protein sequence ID" value="MDC0672369.1"/>
    <property type="molecule type" value="Genomic_DNA"/>
</dbReference>
<comment type="caution">
    <text evidence="1">The sequence shown here is derived from an EMBL/GenBank/DDBJ whole genome shotgun (WGS) entry which is preliminary data.</text>
</comment>
<organism evidence="1 2">
    <name type="scientific">Nannocystis radixulma</name>
    <dbReference type="NCBI Taxonomy" id="2995305"/>
    <lineage>
        <taxon>Bacteria</taxon>
        <taxon>Pseudomonadati</taxon>
        <taxon>Myxococcota</taxon>
        <taxon>Polyangia</taxon>
        <taxon>Nannocystales</taxon>
        <taxon>Nannocystaceae</taxon>
        <taxon>Nannocystis</taxon>
    </lineage>
</organism>
<gene>
    <name evidence="1" type="ORF">POL58_31765</name>
</gene>
<dbReference type="Proteomes" id="UP001217838">
    <property type="component" value="Unassembled WGS sequence"/>
</dbReference>
<evidence type="ECO:0000313" key="2">
    <source>
        <dbReference type="Proteomes" id="UP001217838"/>
    </source>
</evidence>
<reference evidence="1 2" key="1">
    <citation type="submission" date="2022-11" db="EMBL/GenBank/DDBJ databases">
        <title>Minimal conservation of predation-associated metabolite biosynthetic gene clusters underscores biosynthetic potential of Myxococcota including descriptions for ten novel species: Archangium lansinium sp. nov., Myxococcus landrumus sp. nov., Nannocystis bai.</title>
        <authorList>
            <person name="Ahearne A."/>
            <person name="Stevens C."/>
            <person name="Dowd S."/>
        </authorList>
    </citation>
    <scope>NUCLEOTIDE SEQUENCE [LARGE SCALE GENOMIC DNA]</scope>
    <source>
        <strain evidence="1 2">NCELM</strain>
    </source>
</reference>
<keyword evidence="2" id="KW-1185">Reference proteome</keyword>
<sequence length="212" mass="23076">MNATPQLLCTEVVRGHYAPGLWDPARGHQIGMVHRIPLYAELTSSVADVGRFLGDPEVHGGLVGTVTAGLLGEDLPIEEGRFNHARLLPMRGCRLTYEGALRAGGERYHFLAYREILLEEALPSAANAATDMTTFHALIRRGGSDGPLFGAGIMHFNLRDLPDVLRTIRTPGLRGDPRLALIGNYLRELYGDIVEAFLIGLVTLERCDAGHG</sequence>
<dbReference type="RefSeq" id="WP_272003985.1">
    <property type="nucleotide sequence ID" value="NZ_JAQNDN010000019.1"/>
</dbReference>